<dbReference type="NCBIfam" id="NF010791">
    <property type="entry name" value="PRK14195.1"/>
    <property type="match status" value="1"/>
</dbReference>
<keyword evidence="8 12" id="KW-0472">Membrane</keyword>
<dbReference type="PANTHER" id="PTHR28259:SF1">
    <property type="entry name" value="FLUORIDE EXPORT PROTEIN 1-RELATED"/>
    <property type="match status" value="1"/>
</dbReference>
<comment type="similarity">
    <text evidence="10 12">Belongs to the fluoride channel Fluc/FEX (TC 1.A.43) family.</text>
</comment>
<proteinExistence type="inferred from homology"/>
<keyword evidence="14" id="KW-1185">Reference proteome</keyword>
<evidence type="ECO:0000313" key="13">
    <source>
        <dbReference type="EMBL" id="MEN3748881.1"/>
    </source>
</evidence>
<keyword evidence="4 12" id="KW-0812">Transmembrane</keyword>
<evidence type="ECO:0000256" key="9">
    <source>
        <dbReference type="ARBA" id="ARBA00023303"/>
    </source>
</evidence>
<evidence type="ECO:0000256" key="11">
    <source>
        <dbReference type="ARBA" id="ARBA00035585"/>
    </source>
</evidence>
<evidence type="ECO:0000256" key="2">
    <source>
        <dbReference type="ARBA" id="ARBA00022475"/>
    </source>
</evidence>
<reference evidence="13 14" key="1">
    <citation type="submission" date="2024-05" db="EMBL/GenBank/DDBJ databases">
        <title>Sphingomonas sp. HF-S3 16S ribosomal RNA gene Genome sequencing and assembly.</title>
        <authorList>
            <person name="Lee H."/>
        </authorList>
    </citation>
    <scope>NUCLEOTIDE SEQUENCE [LARGE SCALE GENOMIC DNA]</scope>
    <source>
        <strain evidence="13 14">HF-S3</strain>
    </source>
</reference>
<keyword evidence="9 12" id="KW-0407">Ion channel</keyword>
<feature type="transmembrane region" description="Helical" evidence="12">
    <location>
        <begin position="32"/>
        <end position="55"/>
    </location>
</feature>
<evidence type="ECO:0000256" key="1">
    <source>
        <dbReference type="ARBA" id="ARBA00004651"/>
    </source>
</evidence>
<keyword evidence="3" id="KW-0997">Cell inner membrane</keyword>
<evidence type="ECO:0000256" key="10">
    <source>
        <dbReference type="ARBA" id="ARBA00035120"/>
    </source>
</evidence>
<feature type="binding site" evidence="12">
    <location>
        <position position="75"/>
    </location>
    <ligand>
        <name>Na(+)</name>
        <dbReference type="ChEBI" id="CHEBI:29101"/>
        <note>structural</note>
    </ligand>
</feature>
<dbReference type="Pfam" id="PF02537">
    <property type="entry name" value="CRCB"/>
    <property type="match status" value="1"/>
</dbReference>
<dbReference type="HAMAP" id="MF_00454">
    <property type="entry name" value="FluC"/>
    <property type="match status" value="1"/>
</dbReference>
<sequence>MFNLLLVMLGGALGSGARYLVGRGAVLWLGPGYPWGTLAVNLVGGLAMGLLAGGLARLGNGAETWRLLIGVGLLGGFTTFSAFSLDVVAMLQRGDWGLAIGYISASVIGSVAAVAAGFWIATMMTTRTLA</sequence>
<keyword evidence="12" id="KW-0479">Metal-binding</keyword>
<organism evidence="13 14">
    <name type="scientific">Sphingomonas rustica</name>
    <dbReference type="NCBI Taxonomy" id="3103142"/>
    <lineage>
        <taxon>Bacteria</taxon>
        <taxon>Pseudomonadati</taxon>
        <taxon>Pseudomonadota</taxon>
        <taxon>Alphaproteobacteria</taxon>
        <taxon>Sphingomonadales</taxon>
        <taxon>Sphingomonadaceae</taxon>
        <taxon>Sphingomonas</taxon>
    </lineage>
</organism>
<comment type="caution">
    <text evidence="13">The sequence shown here is derived from an EMBL/GenBank/DDBJ whole genome shotgun (WGS) entry which is preliminary data.</text>
</comment>
<evidence type="ECO:0000256" key="4">
    <source>
        <dbReference type="ARBA" id="ARBA00022692"/>
    </source>
</evidence>
<feature type="transmembrane region" description="Helical" evidence="12">
    <location>
        <begin position="67"/>
        <end position="90"/>
    </location>
</feature>
<evidence type="ECO:0000256" key="12">
    <source>
        <dbReference type="HAMAP-Rule" id="MF_00454"/>
    </source>
</evidence>
<keyword evidence="12" id="KW-0813">Transport</keyword>
<evidence type="ECO:0000256" key="5">
    <source>
        <dbReference type="ARBA" id="ARBA00022989"/>
    </source>
</evidence>
<evidence type="ECO:0000256" key="3">
    <source>
        <dbReference type="ARBA" id="ARBA00022519"/>
    </source>
</evidence>
<gene>
    <name evidence="12 13" type="primary">crcB</name>
    <name evidence="12" type="synonym">fluC</name>
    <name evidence="13" type="ORF">TPR58_17025</name>
</gene>
<name>A0ABV0BDN6_9SPHN</name>
<keyword evidence="2 12" id="KW-1003">Cell membrane</keyword>
<dbReference type="EMBL" id="JBDIZK010000010">
    <property type="protein sequence ID" value="MEN3748881.1"/>
    <property type="molecule type" value="Genomic_DNA"/>
</dbReference>
<dbReference type="InterPro" id="IPR003691">
    <property type="entry name" value="FluC"/>
</dbReference>
<accession>A0ABV0BDN6</accession>
<keyword evidence="5 12" id="KW-1133">Transmembrane helix</keyword>
<feature type="binding site" evidence="12">
    <location>
        <position position="78"/>
    </location>
    <ligand>
        <name>Na(+)</name>
        <dbReference type="ChEBI" id="CHEBI:29101"/>
        <note>structural</note>
    </ligand>
</feature>
<evidence type="ECO:0000256" key="8">
    <source>
        <dbReference type="ARBA" id="ARBA00023136"/>
    </source>
</evidence>
<evidence type="ECO:0000256" key="6">
    <source>
        <dbReference type="ARBA" id="ARBA00023053"/>
    </source>
</evidence>
<feature type="transmembrane region" description="Helical" evidence="12">
    <location>
        <begin position="96"/>
        <end position="121"/>
    </location>
</feature>
<evidence type="ECO:0000313" key="14">
    <source>
        <dbReference type="Proteomes" id="UP001427805"/>
    </source>
</evidence>
<dbReference type="Proteomes" id="UP001427805">
    <property type="component" value="Unassembled WGS sequence"/>
</dbReference>
<keyword evidence="6 12" id="KW-0915">Sodium</keyword>
<dbReference type="RefSeq" id="WP_346247918.1">
    <property type="nucleotide sequence ID" value="NZ_JBDIZK010000010.1"/>
</dbReference>
<evidence type="ECO:0000256" key="7">
    <source>
        <dbReference type="ARBA" id="ARBA00023065"/>
    </source>
</evidence>
<comment type="catalytic activity">
    <reaction evidence="11">
        <text>fluoride(in) = fluoride(out)</text>
        <dbReference type="Rhea" id="RHEA:76159"/>
        <dbReference type="ChEBI" id="CHEBI:17051"/>
    </reaction>
    <physiologicalReaction direction="left-to-right" evidence="11">
        <dbReference type="Rhea" id="RHEA:76160"/>
    </physiologicalReaction>
</comment>
<protein>
    <recommendedName>
        <fullName evidence="12">Fluoride-specific ion channel FluC</fullName>
    </recommendedName>
</protein>
<comment type="function">
    <text evidence="12">Fluoride-specific ion channel. Important for reducing fluoride concentration in the cell, thus reducing its toxicity.</text>
</comment>
<comment type="activity regulation">
    <text evidence="12">Na(+) is not transported, but it plays an essential structural role and its presence is essential for fluoride channel function.</text>
</comment>
<keyword evidence="7 12" id="KW-0406">Ion transport</keyword>
<dbReference type="NCBIfam" id="TIGR00494">
    <property type="entry name" value="crcB"/>
    <property type="match status" value="1"/>
</dbReference>
<dbReference type="PANTHER" id="PTHR28259">
    <property type="entry name" value="FLUORIDE EXPORT PROTEIN 1-RELATED"/>
    <property type="match status" value="1"/>
</dbReference>
<comment type="subcellular location">
    <subcellularLocation>
        <location evidence="1 12">Cell membrane</location>
        <topology evidence="1 12">Multi-pass membrane protein</topology>
    </subcellularLocation>
</comment>